<dbReference type="PIRSF" id="PIRSF001112">
    <property type="entry name" value="Epoxide_hydrolase"/>
    <property type="match status" value="1"/>
</dbReference>
<dbReference type="STRING" id="698492.A0A0E9NHL0"/>
<proteinExistence type="inferred from homology"/>
<dbReference type="RefSeq" id="XP_019025215.1">
    <property type="nucleotide sequence ID" value="XM_019171702.1"/>
</dbReference>
<dbReference type="OMA" id="WPDSFWR"/>
<evidence type="ECO:0000256" key="3">
    <source>
        <dbReference type="ARBA" id="ARBA00022801"/>
    </source>
</evidence>
<dbReference type="Proteomes" id="UP000033140">
    <property type="component" value="Unassembled WGS sequence"/>
</dbReference>
<accession>A0A0E9NHL0</accession>
<reference evidence="6 7" key="1">
    <citation type="journal article" date="2011" name="J. Gen. Appl. Microbiol.">
        <title>Draft genome sequencing of the enigmatic yeast Saitoella complicata.</title>
        <authorList>
            <person name="Nishida H."/>
            <person name="Hamamoto M."/>
            <person name="Sugiyama J."/>
        </authorList>
    </citation>
    <scope>NUCLEOTIDE SEQUENCE [LARGE SCALE GENOMIC DNA]</scope>
    <source>
        <strain evidence="6 7">NRRL Y-17804</strain>
    </source>
</reference>
<name>A0A0E9NHL0_SAICN</name>
<evidence type="ECO:0000256" key="4">
    <source>
        <dbReference type="PIRSR" id="PIRSR001112-1"/>
    </source>
</evidence>
<dbReference type="EMBL" id="BACD03000020">
    <property type="protein sequence ID" value="GAO49176.1"/>
    <property type="molecule type" value="Genomic_DNA"/>
</dbReference>
<evidence type="ECO:0000259" key="5">
    <source>
        <dbReference type="Pfam" id="PF06441"/>
    </source>
</evidence>
<dbReference type="Pfam" id="PF06441">
    <property type="entry name" value="EHN"/>
    <property type="match status" value="1"/>
</dbReference>
<keyword evidence="3" id="KW-0378">Hydrolase</keyword>
<reference evidence="6 7" key="2">
    <citation type="journal article" date="2014" name="J. Gen. Appl. Microbiol.">
        <title>The early diverging ascomycetous budding yeast Saitoella complicata has three histone deacetylases belonging to the Clr6, Hos2, and Rpd3 lineages.</title>
        <authorList>
            <person name="Nishida H."/>
            <person name="Matsumoto T."/>
            <person name="Kondo S."/>
            <person name="Hamamoto M."/>
            <person name="Yoshikawa H."/>
        </authorList>
    </citation>
    <scope>NUCLEOTIDE SEQUENCE [LARGE SCALE GENOMIC DNA]</scope>
    <source>
        <strain evidence="6 7">NRRL Y-17804</strain>
    </source>
</reference>
<dbReference type="PANTHER" id="PTHR21661">
    <property type="entry name" value="EPOXIDE HYDROLASE 1-RELATED"/>
    <property type="match status" value="1"/>
</dbReference>
<reference evidence="6 7" key="3">
    <citation type="journal article" date="2015" name="Genome Announc.">
        <title>Draft Genome Sequence of the Archiascomycetous Yeast Saitoella complicata.</title>
        <authorList>
            <person name="Yamauchi K."/>
            <person name="Kondo S."/>
            <person name="Hamamoto M."/>
            <person name="Takahashi Y."/>
            <person name="Ogura Y."/>
            <person name="Hayashi T."/>
            <person name="Nishida H."/>
        </authorList>
    </citation>
    <scope>NUCLEOTIDE SEQUENCE [LARGE SCALE GENOMIC DNA]</scope>
    <source>
        <strain evidence="6 7">NRRL Y-17804</strain>
    </source>
</reference>
<keyword evidence="7" id="KW-1185">Reference proteome</keyword>
<feature type="domain" description="Epoxide hydrolase N-terminal" evidence="5">
    <location>
        <begin position="22"/>
        <end position="131"/>
    </location>
</feature>
<sequence>MSTKPSIGVQVSGATFEAPFARPFTISIPDSFLDLTRQKLLLTRFPDELESSGWEYGIPLSMVQNLRDYWLEKYDWRKEEAKMNELENFKMRVPVIEHDTLDVHFVHRRSSRVDAIPLLFVHGWPGNFTEVTKILPLLTEPQDPSLPAFHVVAPSLPGYAFSEAPKKSGFGVAKMAECLKNLMVALGYDEFVCQGGDWGSWITRMLAHLYPQNCLALHLNFLYASPPPPSSPLSWLASKLPYIFYSSNERYGLARTAKMIEKGTGYQKIQSTRPQTLGYALTDSPVGLLAWIGEKLGNWVHGNVEQGGPWGPDDYITWTMLHWIPGPTPATRIYKEFTAERTLLTETPNFVRQPTGVSNFAKEIYLMPESWTRRLVNLRWSRWHGEGGHFAAWEKPEVLVEDVREFFGGLLGRELRVGMVKAKL</sequence>
<evidence type="ECO:0000313" key="6">
    <source>
        <dbReference type="EMBL" id="GAO49176.1"/>
    </source>
</evidence>
<dbReference type="InterPro" id="IPR016292">
    <property type="entry name" value="Epoxide_hydrolase"/>
</dbReference>
<dbReference type="GO" id="GO:0097176">
    <property type="term" value="P:epoxide metabolic process"/>
    <property type="evidence" value="ECO:0007669"/>
    <property type="project" value="TreeGrafter"/>
</dbReference>
<dbReference type="InterPro" id="IPR029058">
    <property type="entry name" value="AB_hydrolase_fold"/>
</dbReference>
<dbReference type="InterPro" id="IPR000639">
    <property type="entry name" value="Epox_hydrolase-like"/>
</dbReference>
<dbReference type="PRINTS" id="PR00412">
    <property type="entry name" value="EPOXHYDRLASE"/>
</dbReference>
<dbReference type="SUPFAM" id="SSF53474">
    <property type="entry name" value="alpha/beta-Hydrolases"/>
    <property type="match status" value="1"/>
</dbReference>
<comment type="similarity">
    <text evidence="1">Belongs to the peptidase S33 family.</text>
</comment>
<organism evidence="6 7">
    <name type="scientific">Saitoella complicata (strain BCRC 22490 / CBS 7301 / JCM 7358 / NBRC 10748 / NRRL Y-17804)</name>
    <dbReference type="NCBI Taxonomy" id="698492"/>
    <lineage>
        <taxon>Eukaryota</taxon>
        <taxon>Fungi</taxon>
        <taxon>Dikarya</taxon>
        <taxon>Ascomycota</taxon>
        <taxon>Taphrinomycotina</taxon>
        <taxon>Taphrinomycotina incertae sedis</taxon>
        <taxon>Saitoella</taxon>
    </lineage>
</organism>
<protein>
    <recommendedName>
        <fullName evidence="5">Epoxide hydrolase N-terminal domain-containing protein</fullName>
    </recommendedName>
</protein>
<dbReference type="PANTHER" id="PTHR21661:SF35">
    <property type="entry name" value="EPOXIDE HYDROLASE"/>
    <property type="match status" value="1"/>
</dbReference>
<feature type="active site" description="Proton acceptor" evidence="4">
    <location>
        <position position="389"/>
    </location>
</feature>
<evidence type="ECO:0000256" key="2">
    <source>
        <dbReference type="ARBA" id="ARBA00022797"/>
    </source>
</evidence>
<dbReference type="InterPro" id="IPR010497">
    <property type="entry name" value="Epoxide_hydro_N"/>
</dbReference>
<comment type="caution">
    <text evidence="6">The sequence shown here is derived from an EMBL/GenBank/DDBJ whole genome shotgun (WGS) entry which is preliminary data.</text>
</comment>
<dbReference type="AlphaFoldDB" id="A0A0E9NHL0"/>
<evidence type="ECO:0000313" key="7">
    <source>
        <dbReference type="Proteomes" id="UP000033140"/>
    </source>
</evidence>
<keyword evidence="2" id="KW-0058">Aromatic hydrocarbons catabolism</keyword>
<dbReference type="OrthoDB" id="7130006at2759"/>
<feature type="active site" description="Proton donor" evidence="4">
    <location>
        <position position="334"/>
    </location>
</feature>
<dbReference type="GO" id="GO:0004301">
    <property type="term" value="F:epoxide hydrolase activity"/>
    <property type="evidence" value="ECO:0007669"/>
    <property type="project" value="TreeGrafter"/>
</dbReference>
<evidence type="ECO:0000256" key="1">
    <source>
        <dbReference type="ARBA" id="ARBA00010088"/>
    </source>
</evidence>
<gene>
    <name evidence="6" type="ORF">G7K_3334-t1</name>
</gene>
<dbReference type="Gene3D" id="3.40.50.1820">
    <property type="entry name" value="alpha/beta hydrolase"/>
    <property type="match status" value="1"/>
</dbReference>
<feature type="active site" description="Nucleophile" evidence="4">
    <location>
        <position position="197"/>
    </location>
</feature>